<name>K2SC18_MACPH</name>
<dbReference type="InterPro" id="IPR051414">
    <property type="entry name" value="Adenylate-forming_Reductase"/>
</dbReference>
<evidence type="ECO:0000256" key="2">
    <source>
        <dbReference type="ARBA" id="ARBA00022553"/>
    </source>
</evidence>
<dbReference type="VEuPathDB" id="FungiDB:MPH_02767"/>
<dbReference type="InterPro" id="IPR013120">
    <property type="entry name" value="FAR_NAD-bd"/>
</dbReference>
<dbReference type="InterPro" id="IPR000873">
    <property type="entry name" value="AMP-dep_synth/lig_dom"/>
</dbReference>
<dbReference type="PANTHER" id="PTHR43439">
    <property type="entry name" value="PHENYLACETATE-COENZYME A LIGASE"/>
    <property type="match status" value="1"/>
</dbReference>
<dbReference type="InterPro" id="IPR036291">
    <property type="entry name" value="NAD(P)-bd_dom_sf"/>
</dbReference>
<keyword evidence="1" id="KW-0596">Phosphopantetheine</keyword>
<evidence type="ECO:0000259" key="3">
    <source>
        <dbReference type="Pfam" id="PF00501"/>
    </source>
</evidence>
<dbReference type="eggNOG" id="KOG1178">
    <property type="taxonomic scope" value="Eukaryota"/>
</dbReference>
<reference evidence="5 6" key="1">
    <citation type="journal article" date="2012" name="BMC Genomics">
        <title>Tools to kill: Genome of one of the most destructive plant pathogenic fungi Macrophomina phaseolina.</title>
        <authorList>
            <person name="Islam M.S."/>
            <person name="Haque M.S."/>
            <person name="Islam M.M."/>
            <person name="Emdad E.M."/>
            <person name="Halim A."/>
            <person name="Hossen Q.M.M."/>
            <person name="Hossain M.Z."/>
            <person name="Ahmed B."/>
            <person name="Rahim S."/>
            <person name="Rahman M.S."/>
            <person name="Alam M.M."/>
            <person name="Hou S."/>
            <person name="Wan X."/>
            <person name="Saito J.A."/>
            <person name="Alam M."/>
        </authorList>
    </citation>
    <scope>NUCLEOTIDE SEQUENCE [LARGE SCALE GENOMIC DNA]</scope>
    <source>
        <strain evidence="5 6">MS6</strain>
    </source>
</reference>
<dbReference type="AlphaFoldDB" id="K2SC18"/>
<feature type="domain" description="Thioester reductase (TE)" evidence="4">
    <location>
        <begin position="697"/>
        <end position="948"/>
    </location>
</feature>
<dbReference type="Pfam" id="PF23562">
    <property type="entry name" value="AMP-binding_C_3"/>
    <property type="match status" value="1"/>
</dbReference>
<dbReference type="InterPro" id="IPR036736">
    <property type="entry name" value="ACP-like_sf"/>
</dbReference>
<organism evidence="5 6">
    <name type="scientific">Macrophomina phaseolina (strain MS6)</name>
    <name type="common">Charcoal rot fungus</name>
    <dbReference type="NCBI Taxonomy" id="1126212"/>
    <lineage>
        <taxon>Eukaryota</taxon>
        <taxon>Fungi</taxon>
        <taxon>Dikarya</taxon>
        <taxon>Ascomycota</taxon>
        <taxon>Pezizomycotina</taxon>
        <taxon>Dothideomycetes</taxon>
        <taxon>Dothideomycetes incertae sedis</taxon>
        <taxon>Botryosphaeriales</taxon>
        <taxon>Botryosphaeriaceae</taxon>
        <taxon>Macrophomina</taxon>
    </lineage>
</organism>
<dbReference type="SUPFAM" id="SSF56801">
    <property type="entry name" value="Acetyl-CoA synthetase-like"/>
    <property type="match status" value="1"/>
</dbReference>
<dbReference type="SUPFAM" id="SSF51735">
    <property type="entry name" value="NAD(P)-binding Rossmann-fold domains"/>
    <property type="match status" value="1"/>
</dbReference>
<gene>
    <name evidence="5" type="ORF">MPH_02767</name>
</gene>
<dbReference type="Proteomes" id="UP000007129">
    <property type="component" value="Unassembled WGS sequence"/>
</dbReference>
<dbReference type="Gene3D" id="3.40.50.720">
    <property type="entry name" value="NAD(P)-binding Rossmann-like Domain"/>
    <property type="match status" value="1"/>
</dbReference>
<dbReference type="Gene3D" id="1.10.1200.10">
    <property type="entry name" value="ACP-like"/>
    <property type="match status" value="1"/>
</dbReference>
<proteinExistence type="predicted"/>
<dbReference type="PANTHER" id="PTHR43439:SF2">
    <property type="entry name" value="ENZYME, PUTATIVE (JCVI)-RELATED"/>
    <property type="match status" value="1"/>
</dbReference>
<dbReference type="EMBL" id="AHHD01000101">
    <property type="protein sequence ID" value="EKG19939.1"/>
    <property type="molecule type" value="Genomic_DNA"/>
</dbReference>
<dbReference type="Pfam" id="PF07993">
    <property type="entry name" value="NAD_binding_4"/>
    <property type="match status" value="1"/>
</dbReference>
<dbReference type="InParanoid" id="K2SC18"/>
<dbReference type="GO" id="GO:0016874">
    <property type="term" value="F:ligase activity"/>
    <property type="evidence" value="ECO:0007669"/>
    <property type="project" value="UniProtKB-KW"/>
</dbReference>
<comment type="caution">
    <text evidence="5">The sequence shown here is derived from an EMBL/GenBank/DDBJ whole genome shotgun (WGS) entry which is preliminary data.</text>
</comment>
<dbReference type="STRING" id="1126212.K2SC18"/>
<keyword evidence="5" id="KW-0436">Ligase</keyword>
<dbReference type="PROSITE" id="PS00455">
    <property type="entry name" value="AMP_BINDING"/>
    <property type="match status" value="1"/>
</dbReference>
<dbReference type="InterPro" id="IPR042099">
    <property type="entry name" value="ANL_N_sf"/>
</dbReference>
<accession>K2SC18</accession>
<evidence type="ECO:0000313" key="5">
    <source>
        <dbReference type="EMBL" id="EKG19939.1"/>
    </source>
</evidence>
<sequence length="1072" mass="117368">MSAAAEMPRFSRPPVELHDIANAIRSLPDLIDFNARENPNHLFCLQSYKAAEDNCYRINRVSHLQFKQAILRCSEWLKSDLSGITLPHAHADGVFVKGSPVAILMESSVGLLIHEMALMGLGVPVLLLSARLSPTAIHHLLVQTSATSMLVSPKLRRAAERALALFPTDATKPSIHDQKPLDELIRNKDADANCGARCICSPGHHLGKDDRSALIMHSSGTTGLPKPIHTSHRQMLAFATCHELPSDGRDLGICLTTLPFYHGFGMITFALSLGVGLPFCMPPPSMIPTGEAMMELLQTANARSFITVPSILEELSMLPGNAIEVLKTLNFVAFGGGQLKQDVGERLAAAGVRLLNHYGATESGPIAPIFFPDQDYDYRYFRLRSDLRLDLRAAPQPTDGDERQHFILTAYPFGWDAPFELQDHLICNPARPDTEFAAVGRKDDMIVLATGEKALPGMLETSLIESPAIRSALAFGEGRFEIGVLIQPTAEMSHNQVEAFKDHVWTLVEEVNQRMDAHARITSKDSILLVSPTAPLPRSDKGSLLRREIYKVFAAEIDGVYQGLEAKNLENLKRPLRWEQLEHDIKTIVQHDVGWNIAESGWSVTDDLFDLGLDSLQALRLRRVLLASVPILDTDARSSSKEEIVSRNFVYQNPSVSRMAKALKGAQSSESDDTFSVDQIVEQYRVLPSSTQVTVLITGATGSLGAHVLAHLVSLENVERVICLDRPKVGVDASARLQAALRGKDLHIEPYLWEQKVQALQSITALPALGLPAETYKNLQGTVTHILHAAWPMDFKRTLVSFKSSFQTLQNLLQLAHEARCAQPTVHPSFLFISSIATVGNASAVTGDSTIVEEPAAGPACALSLGYAQAKLACEKLLERTASTAPLAGEVRVRFARVGQLSSNSRTGFWNPAEHFPALAKTSQEIGALPRLAGTLSWIPVDVAARAVGDILLLGAEDSTDLGIYHIENPVRQAWSDVMRSLATRLGLDQETALLPYGEWLGLVAERAGAASPARRLLDFFEGDFLHMACGGVVLDTYRARKASPALRQLGAVGDEQMDRVVEYWRSVHFIH</sequence>
<dbReference type="Gene3D" id="3.40.50.12780">
    <property type="entry name" value="N-terminal domain of ligase-like"/>
    <property type="match status" value="1"/>
</dbReference>
<evidence type="ECO:0000259" key="4">
    <source>
        <dbReference type="Pfam" id="PF07993"/>
    </source>
</evidence>
<dbReference type="OrthoDB" id="429813at2759"/>
<evidence type="ECO:0000313" key="6">
    <source>
        <dbReference type="Proteomes" id="UP000007129"/>
    </source>
</evidence>
<dbReference type="HOGENOM" id="CLU_002220_2_1_1"/>
<protein>
    <submittedName>
        <fullName evidence="5">AMP-dependent synthetase/ligase</fullName>
    </submittedName>
</protein>
<dbReference type="Pfam" id="PF00501">
    <property type="entry name" value="AMP-binding"/>
    <property type="match status" value="1"/>
</dbReference>
<feature type="domain" description="AMP-dependent synthetase/ligase" evidence="3">
    <location>
        <begin position="96"/>
        <end position="372"/>
    </location>
</feature>
<keyword evidence="2" id="KW-0597">Phosphoprotein</keyword>
<dbReference type="InterPro" id="IPR020845">
    <property type="entry name" value="AMP-binding_CS"/>
</dbReference>
<evidence type="ECO:0000256" key="1">
    <source>
        <dbReference type="ARBA" id="ARBA00022450"/>
    </source>
</evidence>